<sequence length="161" mass="18141">MGENASDTARLVDVELDETVGRAAPDIEHERAVAIFDLVEENSFQPVGDEGSGPYKLRISLVDARLVFAISRESGEDVVTHILSLTPFKKIVKDYFMICESYYEAIRSATPRQIEAIDMGRRGLHNEGSQLLKDRLDGKIEVDFDTARRLFTLVCVLHWRG</sequence>
<protein>
    <recommendedName>
        <fullName evidence="1">UPF0262 protein EL18_02132</fullName>
    </recommendedName>
</protein>
<proteinExistence type="inferred from homology"/>
<evidence type="ECO:0000313" key="2">
    <source>
        <dbReference type="EMBL" id="KFB11089.1"/>
    </source>
</evidence>
<dbReference type="eggNOG" id="COG5328">
    <property type="taxonomic scope" value="Bacteria"/>
</dbReference>
<evidence type="ECO:0000256" key="1">
    <source>
        <dbReference type="HAMAP-Rule" id="MF_00678"/>
    </source>
</evidence>
<gene>
    <name evidence="2" type="ORF">EL18_02132</name>
</gene>
<organism evidence="2 3">
    <name type="scientific">Nitratireductor basaltis</name>
    <dbReference type="NCBI Taxonomy" id="472175"/>
    <lineage>
        <taxon>Bacteria</taxon>
        <taxon>Pseudomonadati</taxon>
        <taxon>Pseudomonadota</taxon>
        <taxon>Alphaproteobacteria</taxon>
        <taxon>Hyphomicrobiales</taxon>
        <taxon>Phyllobacteriaceae</taxon>
        <taxon>Nitratireductor</taxon>
    </lineage>
</organism>
<dbReference type="AlphaFoldDB" id="A0A084UDQ3"/>
<comment type="similarity">
    <text evidence="1">Belongs to the UPF0262 family.</text>
</comment>
<accession>A0A084UDQ3</accession>
<dbReference type="OrthoDB" id="9798434at2"/>
<dbReference type="PIRSF" id="PIRSF032146">
    <property type="entry name" value="UCP032146"/>
    <property type="match status" value="1"/>
</dbReference>
<dbReference type="PATRIC" id="fig|472175.3.peg.2120"/>
<evidence type="ECO:0000313" key="3">
    <source>
        <dbReference type="Proteomes" id="UP000053675"/>
    </source>
</evidence>
<dbReference type="InterPro" id="IPR008321">
    <property type="entry name" value="UCP032146"/>
</dbReference>
<dbReference type="EMBL" id="JMQM01000001">
    <property type="protein sequence ID" value="KFB11089.1"/>
    <property type="molecule type" value="Genomic_DNA"/>
</dbReference>
<dbReference type="Pfam" id="PF06793">
    <property type="entry name" value="UPF0262"/>
    <property type="match status" value="1"/>
</dbReference>
<comment type="caution">
    <text evidence="2">The sequence shown here is derived from an EMBL/GenBank/DDBJ whole genome shotgun (WGS) entry which is preliminary data.</text>
</comment>
<name>A0A084UDQ3_9HYPH</name>
<keyword evidence="3" id="KW-1185">Reference proteome</keyword>
<reference evidence="2 3" key="1">
    <citation type="submission" date="2014-05" db="EMBL/GenBank/DDBJ databases">
        <title>Draft Genome Sequence of Nitratireductor basaltis Strain UMTGB225, A Marine Bacterium Isolated from Green Barrel Tunicate.</title>
        <authorList>
            <person name="Gan H.Y."/>
        </authorList>
    </citation>
    <scope>NUCLEOTIDE SEQUENCE [LARGE SCALE GENOMIC DNA]</scope>
    <source>
        <strain evidence="2 3">UMTGB225</strain>
    </source>
</reference>
<dbReference type="Proteomes" id="UP000053675">
    <property type="component" value="Unassembled WGS sequence"/>
</dbReference>
<dbReference type="HAMAP" id="MF_00678">
    <property type="entry name" value="UPF0262"/>
    <property type="match status" value="1"/>
</dbReference>
<dbReference type="NCBIfam" id="NF002769">
    <property type="entry name" value="PRK02853.1"/>
    <property type="match status" value="1"/>
</dbReference>
<dbReference type="RefSeq" id="WP_036482627.1">
    <property type="nucleotide sequence ID" value="NZ_JMQM01000001.1"/>
</dbReference>
<dbReference type="STRING" id="472175.EL18_02132"/>